<dbReference type="Proteomes" id="UP000503004">
    <property type="component" value="Chromosome"/>
</dbReference>
<keyword evidence="2" id="KW-1185">Reference proteome</keyword>
<evidence type="ECO:0000313" key="1">
    <source>
        <dbReference type="EMBL" id="QJD29596.1"/>
    </source>
</evidence>
<gene>
    <name evidence="1" type="ORF">GNH96_06165</name>
</gene>
<dbReference type="RefSeq" id="WP_169602879.1">
    <property type="nucleotide sequence ID" value="NZ_CP046565.1"/>
</dbReference>
<sequence>MKNTPCRVQNLAGDGLCRVDYCQDCACFHLKVGYASLHIHPEAFLRLCSTLNAALARFQRQTKGTARPAALQH</sequence>
<dbReference type="EMBL" id="CP046565">
    <property type="protein sequence ID" value="QJD29596.1"/>
    <property type="molecule type" value="Genomic_DNA"/>
</dbReference>
<name>A0A858Q7A9_9GAMM</name>
<organism evidence="1 2">
    <name type="scientific">Methylococcus geothermalis</name>
    <dbReference type="NCBI Taxonomy" id="2681310"/>
    <lineage>
        <taxon>Bacteria</taxon>
        <taxon>Pseudomonadati</taxon>
        <taxon>Pseudomonadota</taxon>
        <taxon>Gammaproteobacteria</taxon>
        <taxon>Methylococcales</taxon>
        <taxon>Methylococcaceae</taxon>
        <taxon>Methylococcus</taxon>
    </lineage>
</organism>
<accession>A0A858Q7A9</accession>
<reference evidence="2" key="1">
    <citation type="submission" date="2019-12" db="EMBL/GenBank/DDBJ databases">
        <authorList>
            <person name="Awala S.I."/>
            <person name="Rhee S.K."/>
        </authorList>
    </citation>
    <scope>NUCLEOTIDE SEQUENCE [LARGE SCALE GENOMIC DNA]</scope>
    <source>
        <strain evidence="2">IM1</strain>
    </source>
</reference>
<evidence type="ECO:0000313" key="2">
    <source>
        <dbReference type="Proteomes" id="UP000503004"/>
    </source>
</evidence>
<protein>
    <submittedName>
        <fullName evidence="1">Uncharacterized protein</fullName>
    </submittedName>
</protein>
<dbReference type="KEGG" id="metu:GNH96_06165"/>
<dbReference type="AlphaFoldDB" id="A0A858Q7A9"/>
<proteinExistence type="predicted"/>